<gene>
    <name evidence="1" type="ORF">LTS18_011129</name>
</gene>
<feature type="non-terminal residue" evidence="1">
    <location>
        <position position="241"/>
    </location>
</feature>
<proteinExistence type="predicted"/>
<sequence length="241" mass="26946">MAFSRLACLLLLSHTVTARLGSPFAVTPVGVYRKQHSESNTVLKKRDVDLEDLFPAYNLSVPTDHFKNDSLYEPHSDGMFNLRYWFDASNYEEGGPVIVLASGETSGTDRLPFLQKGVLQQLANVTKGIAVILEHRYYGTSFPVPNLSTDNLRFLTTEQAMADTAYFSQQVTFPGLENYNLTAPGTAWIHYGGSYAGAFVALLRVQYPDLVWGAISSSGVTKAIYDYWQYYEPIRIYGPQD</sequence>
<evidence type="ECO:0000313" key="1">
    <source>
        <dbReference type="EMBL" id="KAK3059322.1"/>
    </source>
</evidence>
<comment type="caution">
    <text evidence="1">The sequence shown here is derived from an EMBL/GenBank/DDBJ whole genome shotgun (WGS) entry which is preliminary data.</text>
</comment>
<accession>A0ACC3CYS2</accession>
<protein>
    <submittedName>
        <fullName evidence="1">Uncharacterized protein</fullName>
    </submittedName>
</protein>
<evidence type="ECO:0000313" key="2">
    <source>
        <dbReference type="Proteomes" id="UP001186974"/>
    </source>
</evidence>
<keyword evidence="2" id="KW-1185">Reference proteome</keyword>
<dbReference type="EMBL" id="JAWDJW010009513">
    <property type="protein sequence ID" value="KAK3059322.1"/>
    <property type="molecule type" value="Genomic_DNA"/>
</dbReference>
<name>A0ACC3CYS2_9PEZI</name>
<dbReference type="Proteomes" id="UP001186974">
    <property type="component" value="Unassembled WGS sequence"/>
</dbReference>
<reference evidence="1" key="1">
    <citation type="submission" date="2024-09" db="EMBL/GenBank/DDBJ databases">
        <title>Black Yeasts Isolated from many extreme environments.</title>
        <authorList>
            <person name="Coleine C."/>
            <person name="Stajich J.E."/>
            <person name="Selbmann L."/>
        </authorList>
    </citation>
    <scope>NUCLEOTIDE SEQUENCE</scope>
    <source>
        <strain evidence="1">CCFEE 5737</strain>
    </source>
</reference>
<organism evidence="1 2">
    <name type="scientific">Coniosporium uncinatum</name>
    <dbReference type="NCBI Taxonomy" id="93489"/>
    <lineage>
        <taxon>Eukaryota</taxon>
        <taxon>Fungi</taxon>
        <taxon>Dikarya</taxon>
        <taxon>Ascomycota</taxon>
        <taxon>Pezizomycotina</taxon>
        <taxon>Dothideomycetes</taxon>
        <taxon>Dothideomycetes incertae sedis</taxon>
        <taxon>Coniosporium</taxon>
    </lineage>
</organism>